<evidence type="ECO:0000256" key="2">
    <source>
        <dbReference type="ARBA" id="ARBA00009744"/>
    </source>
</evidence>
<keyword evidence="5" id="KW-1185">Reference proteome</keyword>
<dbReference type="GO" id="GO:0005634">
    <property type="term" value="C:nucleus"/>
    <property type="evidence" value="ECO:0007669"/>
    <property type="project" value="UniProtKB-SubCell"/>
</dbReference>
<feature type="domain" description="Bet v I/Major latex protein" evidence="3">
    <location>
        <begin position="1"/>
        <end position="156"/>
    </location>
</feature>
<proteinExistence type="inferred from homology"/>
<dbReference type="PANTHER" id="PTHR31213">
    <property type="entry name" value="OS08G0374000 PROTEIN-RELATED"/>
    <property type="match status" value="1"/>
</dbReference>
<dbReference type="GO" id="GO:0009738">
    <property type="term" value="P:abscisic acid-activated signaling pathway"/>
    <property type="evidence" value="ECO:0007669"/>
    <property type="project" value="InterPro"/>
</dbReference>
<accession>A0AAQ3UE26</accession>
<dbReference type="PANTHER" id="PTHR31213:SF168">
    <property type="entry name" value="OS12G0555100 PROTEIN"/>
    <property type="match status" value="1"/>
</dbReference>
<evidence type="ECO:0000256" key="1">
    <source>
        <dbReference type="ARBA" id="ARBA00004123"/>
    </source>
</evidence>
<evidence type="ECO:0000313" key="4">
    <source>
        <dbReference type="EMBL" id="WVZ90689.1"/>
    </source>
</evidence>
<dbReference type="FunFam" id="3.30.530.20:FF:000007">
    <property type="entry name" value="Major pollen allergen Bet v 1-A"/>
    <property type="match status" value="1"/>
</dbReference>
<organism evidence="4 5">
    <name type="scientific">Paspalum notatum var. saurae</name>
    <dbReference type="NCBI Taxonomy" id="547442"/>
    <lineage>
        <taxon>Eukaryota</taxon>
        <taxon>Viridiplantae</taxon>
        <taxon>Streptophyta</taxon>
        <taxon>Embryophyta</taxon>
        <taxon>Tracheophyta</taxon>
        <taxon>Spermatophyta</taxon>
        <taxon>Magnoliopsida</taxon>
        <taxon>Liliopsida</taxon>
        <taxon>Poales</taxon>
        <taxon>Poaceae</taxon>
        <taxon>PACMAD clade</taxon>
        <taxon>Panicoideae</taxon>
        <taxon>Andropogonodae</taxon>
        <taxon>Paspaleae</taxon>
        <taxon>Paspalinae</taxon>
        <taxon>Paspalum</taxon>
    </lineage>
</organism>
<dbReference type="GO" id="GO:0005737">
    <property type="term" value="C:cytoplasm"/>
    <property type="evidence" value="ECO:0007669"/>
    <property type="project" value="TreeGrafter"/>
</dbReference>
<protein>
    <recommendedName>
        <fullName evidence="3">Bet v I/Major latex protein domain-containing protein</fullName>
    </recommendedName>
</protein>
<dbReference type="InterPro" id="IPR024949">
    <property type="entry name" value="Bet_v_I_allergen"/>
</dbReference>
<dbReference type="InterPro" id="IPR050279">
    <property type="entry name" value="Plant_def-hormone_signal"/>
</dbReference>
<dbReference type="SMART" id="SM01037">
    <property type="entry name" value="Bet_v_1"/>
    <property type="match status" value="1"/>
</dbReference>
<dbReference type="Proteomes" id="UP001341281">
    <property type="component" value="Chromosome 08"/>
</dbReference>
<dbReference type="GO" id="GO:0038023">
    <property type="term" value="F:signaling receptor activity"/>
    <property type="evidence" value="ECO:0007669"/>
    <property type="project" value="InterPro"/>
</dbReference>
<dbReference type="SUPFAM" id="SSF55961">
    <property type="entry name" value="Bet v1-like"/>
    <property type="match status" value="1"/>
</dbReference>
<dbReference type="GO" id="GO:0010427">
    <property type="term" value="F:abscisic acid binding"/>
    <property type="evidence" value="ECO:0007669"/>
    <property type="project" value="InterPro"/>
</dbReference>
<reference evidence="4 5" key="1">
    <citation type="submission" date="2024-02" db="EMBL/GenBank/DDBJ databases">
        <title>High-quality chromosome-scale genome assembly of Pensacola bahiagrass (Paspalum notatum Flugge var. saurae).</title>
        <authorList>
            <person name="Vega J.M."/>
            <person name="Podio M."/>
            <person name="Orjuela J."/>
            <person name="Siena L.A."/>
            <person name="Pessino S.C."/>
            <person name="Combes M.C."/>
            <person name="Mariac C."/>
            <person name="Albertini E."/>
            <person name="Pupilli F."/>
            <person name="Ortiz J.P.A."/>
            <person name="Leblanc O."/>
        </authorList>
    </citation>
    <scope>NUCLEOTIDE SEQUENCE [LARGE SCALE GENOMIC DNA]</scope>
    <source>
        <strain evidence="4">R1</strain>
        <tissue evidence="4">Leaf</tissue>
    </source>
</reference>
<name>A0AAQ3UE26_PASNO</name>
<dbReference type="InterPro" id="IPR023393">
    <property type="entry name" value="START-like_dom_sf"/>
</dbReference>
<gene>
    <name evidence="4" type="ORF">U9M48_036970</name>
</gene>
<dbReference type="AlphaFoldDB" id="A0AAQ3UE26"/>
<dbReference type="GO" id="GO:0006952">
    <property type="term" value="P:defense response"/>
    <property type="evidence" value="ECO:0007669"/>
    <property type="project" value="InterPro"/>
</dbReference>
<dbReference type="GO" id="GO:0004864">
    <property type="term" value="F:protein phosphatase inhibitor activity"/>
    <property type="evidence" value="ECO:0007669"/>
    <property type="project" value="InterPro"/>
</dbReference>
<dbReference type="InterPro" id="IPR000916">
    <property type="entry name" value="Bet_v_I/MLP"/>
</dbReference>
<evidence type="ECO:0000259" key="3">
    <source>
        <dbReference type="SMART" id="SM01037"/>
    </source>
</evidence>
<dbReference type="Gene3D" id="3.30.530.20">
    <property type="match status" value="1"/>
</dbReference>
<comment type="similarity">
    <text evidence="2">Belongs to the BetVI family.</text>
</comment>
<dbReference type="PRINTS" id="PR00634">
    <property type="entry name" value="BETALLERGEN"/>
</dbReference>
<dbReference type="CDD" id="cd07816">
    <property type="entry name" value="Bet_v1-like"/>
    <property type="match status" value="1"/>
</dbReference>
<evidence type="ECO:0000313" key="5">
    <source>
        <dbReference type="Proteomes" id="UP001341281"/>
    </source>
</evidence>
<sequence length="161" mass="16777">MVACSFTDECAVAVPAERLWKAMSVKSSLLPKACAGYIDAVEVEGDGGIGSITTVKFINPAVGGEVMTVKTRVVALDDAARVIRSEVLEGGKLSAGIKSQVNELKVEAAGEGASVVKIKVEYERLDGAALSPEHQAKMAQSMLGAVKKVEAYLAANPDEVV</sequence>
<dbReference type="Pfam" id="PF00407">
    <property type="entry name" value="Bet_v_1"/>
    <property type="match status" value="1"/>
</dbReference>
<comment type="subcellular location">
    <subcellularLocation>
        <location evidence="1">Nucleus</location>
    </subcellularLocation>
</comment>
<dbReference type="EMBL" id="CP144752">
    <property type="protein sequence ID" value="WVZ90689.1"/>
    <property type="molecule type" value="Genomic_DNA"/>
</dbReference>